<comment type="caution">
    <text evidence="1">The sequence shown here is derived from an EMBL/GenBank/DDBJ whole genome shotgun (WGS) entry which is preliminary data.</text>
</comment>
<keyword evidence="2" id="KW-1185">Reference proteome</keyword>
<dbReference type="Proteomes" id="UP001323405">
    <property type="component" value="Unassembled WGS sequence"/>
</dbReference>
<evidence type="ECO:0000313" key="2">
    <source>
        <dbReference type="Proteomes" id="UP001323405"/>
    </source>
</evidence>
<dbReference type="EMBL" id="JAFFHA010000001">
    <property type="protein sequence ID" value="KAK4659126.1"/>
    <property type="molecule type" value="Genomic_DNA"/>
</dbReference>
<dbReference type="GeneID" id="87902313"/>
<sequence>MWKSRCALCDCWSPGYLEDGRHRSFRPTRLTNLKVFGADPSLRCTRTQESGTAFAGSSLYTILLQLSGLPQLTRLPPELTKMIQNFSADNLVWRLTRVIGIAENGPPLSVMPQAFHLSKISAWERGGEPVLAANGCESAMPQIIRLTVDSRGLQRVERLQEKPVHRPGRSESKAFAVFDERDVRGAVLWFKDKPTAYG</sequence>
<protein>
    <submittedName>
        <fullName evidence="1">Uncharacterized protein</fullName>
    </submittedName>
</protein>
<evidence type="ECO:0000313" key="1">
    <source>
        <dbReference type="EMBL" id="KAK4659126.1"/>
    </source>
</evidence>
<name>A0ABR0GTU6_9PEZI</name>
<accession>A0ABR0GTU6</accession>
<reference evidence="1 2" key="1">
    <citation type="journal article" date="2023" name="bioRxiv">
        <title>High-quality genome assemblies of four members of thePodospora anserinaspecies complex.</title>
        <authorList>
            <person name="Ament-Velasquez S.L."/>
            <person name="Vogan A.A."/>
            <person name="Wallerman O."/>
            <person name="Hartmann F."/>
            <person name="Gautier V."/>
            <person name="Silar P."/>
            <person name="Giraud T."/>
            <person name="Johannesson H."/>
        </authorList>
    </citation>
    <scope>NUCLEOTIDE SEQUENCE [LARGE SCALE GENOMIC DNA]</scope>
    <source>
        <strain evidence="1 2">CBS 415.72m</strain>
    </source>
</reference>
<dbReference type="RefSeq" id="XP_062748097.1">
    <property type="nucleotide sequence ID" value="XM_062882819.1"/>
</dbReference>
<organism evidence="1 2">
    <name type="scientific">Podospora pseudocomata</name>
    <dbReference type="NCBI Taxonomy" id="2093779"/>
    <lineage>
        <taxon>Eukaryota</taxon>
        <taxon>Fungi</taxon>
        <taxon>Dikarya</taxon>
        <taxon>Ascomycota</taxon>
        <taxon>Pezizomycotina</taxon>
        <taxon>Sordariomycetes</taxon>
        <taxon>Sordariomycetidae</taxon>
        <taxon>Sordariales</taxon>
        <taxon>Podosporaceae</taxon>
        <taxon>Podospora</taxon>
    </lineage>
</organism>
<proteinExistence type="predicted"/>
<gene>
    <name evidence="1" type="ORF">QC762_0005610</name>
</gene>